<dbReference type="RefSeq" id="WP_095996485.1">
    <property type="nucleotide sequence ID" value="NZ_NSLI01000001.1"/>
</dbReference>
<dbReference type="OrthoDB" id="7426580at2"/>
<evidence type="ECO:0008006" key="4">
    <source>
        <dbReference type="Google" id="ProtNLM"/>
    </source>
</evidence>
<dbReference type="EMBL" id="NSLI01000001">
    <property type="protein sequence ID" value="PAX09378.1"/>
    <property type="molecule type" value="Genomic_DNA"/>
</dbReference>
<sequence>MSDTGIKYNSDLDSPPSGTSFEPAGSLDQGVEFNADAQGGSRLDTAKQAVRDNASKLTGQAGDKAREYADMGKARAFDALGQLARMLEDAAGQVDEKLGGQYGQYARSAAGQVNTLADRINQKDVDELVEDVRGFVRQSPAAAIGAAAAVGFVLARLIQAGIDDQRR</sequence>
<reference evidence="3" key="1">
    <citation type="submission" date="2017-09" db="EMBL/GenBank/DDBJ databases">
        <authorList>
            <person name="Feng G."/>
            <person name="Zhu H."/>
        </authorList>
    </citation>
    <scope>NUCLEOTIDE SEQUENCE [LARGE SCALE GENOMIC DNA]</scope>
    <source>
        <strain evidence="3">1PNM-20</strain>
    </source>
</reference>
<accession>A0A2A2SJI3</accession>
<gene>
    <name evidence="2" type="ORF">CKY28_01080</name>
</gene>
<evidence type="ECO:0000313" key="2">
    <source>
        <dbReference type="EMBL" id="PAX09378.1"/>
    </source>
</evidence>
<dbReference type="AlphaFoldDB" id="A0A2A2SJI3"/>
<feature type="region of interest" description="Disordered" evidence="1">
    <location>
        <begin position="1"/>
        <end position="32"/>
    </location>
</feature>
<comment type="caution">
    <text evidence="2">The sequence shown here is derived from an EMBL/GenBank/DDBJ whole genome shotgun (WGS) entry which is preliminary data.</text>
</comment>
<evidence type="ECO:0000313" key="3">
    <source>
        <dbReference type="Proteomes" id="UP000218151"/>
    </source>
</evidence>
<keyword evidence="3" id="KW-1185">Reference proteome</keyword>
<organism evidence="2 3">
    <name type="scientific">Sphingomonas lenta</name>
    <dbReference type="NCBI Taxonomy" id="1141887"/>
    <lineage>
        <taxon>Bacteria</taxon>
        <taxon>Pseudomonadati</taxon>
        <taxon>Pseudomonadota</taxon>
        <taxon>Alphaproteobacteria</taxon>
        <taxon>Sphingomonadales</taxon>
        <taxon>Sphingomonadaceae</taxon>
        <taxon>Sphingomonas</taxon>
    </lineage>
</organism>
<name>A0A2A2SJI3_9SPHN</name>
<dbReference type="Proteomes" id="UP000218151">
    <property type="component" value="Unassembled WGS sequence"/>
</dbReference>
<protein>
    <recommendedName>
        <fullName evidence="4">CsbD family protein</fullName>
    </recommendedName>
</protein>
<evidence type="ECO:0000256" key="1">
    <source>
        <dbReference type="SAM" id="MobiDB-lite"/>
    </source>
</evidence>
<proteinExistence type="predicted"/>